<evidence type="ECO:0000313" key="1">
    <source>
        <dbReference type="EMBL" id="JAI03321.1"/>
    </source>
</evidence>
<protein>
    <submittedName>
        <fullName evidence="1">Uncharacterized protein</fullName>
    </submittedName>
</protein>
<organism evidence="1">
    <name type="scientific">Anguilla anguilla</name>
    <name type="common">European freshwater eel</name>
    <name type="synonym">Muraena anguilla</name>
    <dbReference type="NCBI Taxonomy" id="7936"/>
    <lineage>
        <taxon>Eukaryota</taxon>
        <taxon>Metazoa</taxon>
        <taxon>Chordata</taxon>
        <taxon>Craniata</taxon>
        <taxon>Vertebrata</taxon>
        <taxon>Euteleostomi</taxon>
        <taxon>Actinopterygii</taxon>
        <taxon>Neopterygii</taxon>
        <taxon>Teleostei</taxon>
        <taxon>Anguilliformes</taxon>
        <taxon>Anguillidae</taxon>
        <taxon>Anguilla</taxon>
    </lineage>
</organism>
<accession>A0A0E9XNC1</accession>
<reference evidence="1" key="2">
    <citation type="journal article" date="2015" name="Fish Shellfish Immunol.">
        <title>Early steps in the European eel (Anguilla anguilla)-Vibrio vulnificus interaction in the gills: Role of the RtxA13 toxin.</title>
        <authorList>
            <person name="Callol A."/>
            <person name="Pajuelo D."/>
            <person name="Ebbesson L."/>
            <person name="Teles M."/>
            <person name="MacKenzie S."/>
            <person name="Amaro C."/>
        </authorList>
    </citation>
    <scope>NUCLEOTIDE SEQUENCE</scope>
</reference>
<dbReference type="EMBL" id="GBXM01005257">
    <property type="protein sequence ID" value="JAI03321.1"/>
    <property type="molecule type" value="Transcribed_RNA"/>
</dbReference>
<reference evidence="1" key="1">
    <citation type="submission" date="2014-11" db="EMBL/GenBank/DDBJ databases">
        <authorList>
            <person name="Amaro Gonzalez C."/>
        </authorList>
    </citation>
    <scope>NUCLEOTIDE SEQUENCE</scope>
</reference>
<proteinExistence type="predicted"/>
<sequence>MNNPIRLFQPNTSAFQKNSNRNGFPTNQNCNLQDIQCEEMMASGTRGLSELAQEVLLRHFNGNIFVFIISHYSVLHMPQYTSCLPFCLPV</sequence>
<dbReference type="AlphaFoldDB" id="A0A0E9XNC1"/>
<name>A0A0E9XNC1_ANGAN</name>